<dbReference type="InterPro" id="IPR001509">
    <property type="entry name" value="Epimerase_deHydtase"/>
</dbReference>
<evidence type="ECO:0000313" key="3">
    <source>
        <dbReference type="Proteomes" id="UP000652013"/>
    </source>
</evidence>
<dbReference type="RefSeq" id="WP_203940086.1">
    <property type="nucleotide sequence ID" value="NZ_BAAAGJ010000005.1"/>
</dbReference>
<organism evidence="2 3">
    <name type="scientific">Spirilliplanes yamanashiensis</name>
    <dbReference type="NCBI Taxonomy" id="42233"/>
    <lineage>
        <taxon>Bacteria</taxon>
        <taxon>Bacillati</taxon>
        <taxon>Actinomycetota</taxon>
        <taxon>Actinomycetes</taxon>
        <taxon>Micromonosporales</taxon>
        <taxon>Micromonosporaceae</taxon>
        <taxon>Spirilliplanes</taxon>
    </lineage>
</organism>
<keyword evidence="3" id="KW-1185">Reference proteome</keyword>
<dbReference type="SUPFAM" id="SSF51735">
    <property type="entry name" value="NAD(P)-binding Rossmann-fold domains"/>
    <property type="match status" value="1"/>
</dbReference>
<accession>A0A8J3YBI5</accession>
<dbReference type="InterPro" id="IPR036291">
    <property type="entry name" value="NAD(P)-bd_dom_sf"/>
</dbReference>
<dbReference type="InterPro" id="IPR051783">
    <property type="entry name" value="NAD(P)-dependent_oxidoreduct"/>
</dbReference>
<proteinExistence type="predicted"/>
<evidence type="ECO:0000313" key="2">
    <source>
        <dbReference type="EMBL" id="GIJ04852.1"/>
    </source>
</evidence>
<comment type="caution">
    <text evidence="2">The sequence shown here is derived from an EMBL/GenBank/DDBJ whole genome shotgun (WGS) entry which is preliminary data.</text>
</comment>
<dbReference type="Pfam" id="PF01370">
    <property type="entry name" value="Epimerase"/>
    <property type="match status" value="1"/>
</dbReference>
<dbReference type="Gene3D" id="3.40.50.720">
    <property type="entry name" value="NAD(P)-binding Rossmann-like Domain"/>
    <property type="match status" value="1"/>
</dbReference>
<evidence type="ECO:0000259" key="1">
    <source>
        <dbReference type="Pfam" id="PF01370"/>
    </source>
</evidence>
<dbReference type="GO" id="GO:0004029">
    <property type="term" value="F:aldehyde dehydrogenase (NAD+) activity"/>
    <property type="evidence" value="ECO:0007669"/>
    <property type="project" value="TreeGrafter"/>
</dbReference>
<name>A0A8J3YBI5_9ACTN</name>
<protein>
    <submittedName>
        <fullName evidence="2">NAD-dependent epimerase</fullName>
    </submittedName>
</protein>
<sequence length="359" mass="37835">MRIVIVGATGNAGTALLRRLRREPGLDLAGVVRRPPRQPTGPYDGVEWHAADIGAGDGALETAFAGADAVVHLGWQIQPSHDERRLHRTNVLGTRAVVDAVVRAGVPALVYASSVGTYAPGPKDEPGVGEDWPHTGVAGSLYSRHKAAVEALLDTAEAEHPRLRIVRMRPGLVFQRDAGAEIGRYFLGPFAPVRLLRFGRIPVVPDHPALRVQAVHADDLADAYARAALGDARGAFNIAAGPVLTPTLAARLFHGRTVGVPGAVLRAGAGLSWRLRLQPTDSGWVELGLRLPLMSTARAERELGWRPAVPADDALRELVAGLADRAHTGSAPLTGSATAPGRLGGVLLRGRLPGSGDPY</sequence>
<dbReference type="PANTHER" id="PTHR48079:SF6">
    <property type="entry name" value="NAD(P)-BINDING DOMAIN-CONTAINING PROTEIN-RELATED"/>
    <property type="match status" value="1"/>
</dbReference>
<dbReference type="PANTHER" id="PTHR48079">
    <property type="entry name" value="PROTEIN YEEZ"/>
    <property type="match status" value="1"/>
</dbReference>
<dbReference type="EMBL" id="BOOY01000030">
    <property type="protein sequence ID" value="GIJ04852.1"/>
    <property type="molecule type" value="Genomic_DNA"/>
</dbReference>
<dbReference type="GO" id="GO:0005737">
    <property type="term" value="C:cytoplasm"/>
    <property type="evidence" value="ECO:0007669"/>
    <property type="project" value="TreeGrafter"/>
</dbReference>
<feature type="domain" description="NAD-dependent epimerase/dehydratase" evidence="1">
    <location>
        <begin position="3"/>
        <end position="239"/>
    </location>
</feature>
<dbReference type="Proteomes" id="UP000652013">
    <property type="component" value="Unassembled WGS sequence"/>
</dbReference>
<dbReference type="AlphaFoldDB" id="A0A8J3YBI5"/>
<reference evidence="2" key="1">
    <citation type="submission" date="2021-01" db="EMBL/GenBank/DDBJ databases">
        <title>Whole genome shotgun sequence of Spirilliplanes yamanashiensis NBRC 15828.</title>
        <authorList>
            <person name="Komaki H."/>
            <person name="Tamura T."/>
        </authorList>
    </citation>
    <scope>NUCLEOTIDE SEQUENCE</scope>
    <source>
        <strain evidence="2">NBRC 15828</strain>
    </source>
</reference>
<gene>
    <name evidence="2" type="ORF">Sya03_42040</name>
</gene>